<keyword evidence="1 6" id="KW-0436">Ligase</keyword>
<evidence type="ECO:0000256" key="6">
    <source>
        <dbReference type="HAMAP-Rule" id="MF_01161"/>
    </source>
</evidence>
<dbReference type="HAMAP" id="MF_01161">
    <property type="entry name" value="tRNA_Ile_lys_synt"/>
    <property type="match status" value="1"/>
</dbReference>
<feature type="domain" description="tRNA(Ile)-lysidine/2-thiocytidine synthase N-terminal" evidence="7">
    <location>
        <begin position="30"/>
        <end position="212"/>
    </location>
</feature>
<dbReference type="SUPFAM" id="SSF82829">
    <property type="entry name" value="MesJ substrate recognition domain-like"/>
    <property type="match status" value="1"/>
</dbReference>
<comment type="domain">
    <text evidence="6">The N-terminal region contains the highly conserved SGGXDS motif, predicted to be a P-loop motif involved in ATP binding.</text>
</comment>
<dbReference type="PANTHER" id="PTHR43033">
    <property type="entry name" value="TRNA(ILE)-LYSIDINE SYNTHASE-RELATED"/>
    <property type="match status" value="1"/>
</dbReference>
<comment type="caution">
    <text evidence="8">The sequence shown here is derived from an EMBL/GenBank/DDBJ whole genome shotgun (WGS) entry which is preliminary data.</text>
</comment>
<reference evidence="8 9" key="1">
    <citation type="journal article" date="2019" name="J Genomics">
        <title>The Draft Genome of a Hydrogen-producing Cyanobacterium, Arthrospira platensis NIES-46.</title>
        <authorList>
            <person name="Suzuki S."/>
            <person name="Yamaguchi H."/>
            <person name="Kawachi M."/>
        </authorList>
    </citation>
    <scope>NUCLEOTIDE SEQUENCE [LARGE SCALE GENOMIC DNA]</scope>
    <source>
        <strain evidence="8 9">NIES-46</strain>
    </source>
</reference>
<dbReference type="Proteomes" id="UP000326169">
    <property type="component" value="Unassembled WGS sequence"/>
</dbReference>
<keyword evidence="4 6" id="KW-0067">ATP-binding</keyword>
<dbReference type="PANTHER" id="PTHR43033:SF1">
    <property type="entry name" value="TRNA(ILE)-LYSIDINE SYNTHASE-RELATED"/>
    <property type="match status" value="1"/>
</dbReference>
<dbReference type="EMBL" id="BIMW01000101">
    <property type="protein sequence ID" value="GCE94509.1"/>
    <property type="molecule type" value="Genomic_DNA"/>
</dbReference>
<dbReference type="InterPro" id="IPR012795">
    <property type="entry name" value="tRNA_Ile_lys_synt_N"/>
</dbReference>
<name>A0A5M3TAQ7_LIMPL</name>
<comment type="catalytic activity">
    <reaction evidence="5 6">
        <text>cytidine(34) in tRNA(Ile2) + L-lysine + ATP = lysidine(34) in tRNA(Ile2) + AMP + diphosphate + H(+)</text>
        <dbReference type="Rhea" id="RHEA:43744"/>
        <dbReference type="Rhea" id="RHEA-COMP:10625"/>
        <dbReference type="Rhea" id="RHEA-COMP:10670"/>
        <dbReference type="ChEBI" id="CHEBI:15378"/>
        <dbReference type="ChEBI" id="CHEBI:30616"/>
        <dbReference type="ChEBI" id="CHEBI:32551"/>
        <dbReference type="ChEBI" id="CHEBI:33019"/>
        <dbReference type="ChEBI" id="CHEBI:82748"/>
        <dbReference type="ChEBI" id="CHEBI:83665"/>
        <dbReference type="ChEBI" id="CHEBI:456215"/>
        <dbReference type="EC" id="6.3.4.19"/>
    </reaction>
</comment>
<protein>
    <recommendedName>
        <fullName evidence="6">tRNA(Ile)-lysidine synthase</fullName>
        <ecNumber evidence="6">6.3.4.19</ecNumber>
    </recommendedName>
    <alternativeName>
        <fullName evidence="6">tRNA(Ile)-2-lysyl-cytidine synthase</fullName>
    </alternativeName>
    <alternativeName>
        <fullName evidence="6">tRNA(Ile)-lysidine synthetase</fullName>
    </alternativeName>
</protein>
<gene>
    <name evidence="6 8" type="primary">tilS</name>
    <name evidence="8" type="ORF">NIES46_25670</name>
</gene>
<dbReference type="InterPro" id="IPR012094">
    <property type="entry name" value="tRNA_Ile_lys_synt"/>
</dbReference>
<dbReference type="SUPFAM" id="SSF52402">
    <property type="entry name" value="Adenine nucleotide alpha hydrolases-like"/>
    <property type="match status" value="1"/>
</dbReference>
<dbReference type="NCBIfam" id="TIGR02432">
    <property type="entry name" value="lysidine_TilS_N"/>
    <property type="match status" value="1"/>
</dbReference>
<accession>A0A5M3TAQ7</accession>
<evidence type="ECO:0000256" key="4">
    <source>
        <dbReference type="ARBA" id="ARBA00022840"/>
    </source>
</evidence>
<keyword evidence="2 6" id="KW-0819">tRNA processing</keyword>
<evidence type="ECO:0000256" key="3">
    <source>
        <dbReference type="ARBA" id="ARBA00022741"/>
    </source>
</evidence>
<dbReference type="EC" id="6.3.4.19" evidence="6"/>
<evidence type="ECO:0000256" key="2">
    <source>
        <dbReference type="ARBA" id="ARBA00022694"/>
    </source>
</evidence>
<dbReference type="CDD" id="cd01992">
    <property type="entry name" value="TilS_N"/>
    <property type="match status" value="1"/>
</dbReference>
<dbReference type="RefSeq" id="WP_035737157.1">
    <property type="nucleotide sequence ID" value="NZ_BIMW01000101.1"/>
</dbReference>
<organism evidence="8 9">
    <name type="scientific">Limnospira platensis NIES-46</name>
    <dbReference type="NCBI Taxonomy" id="1236695"/>
    <lineage>
        <taxon>Bacteria</taxon>
        <taxon>Bacillati</taxon>
        <taxon>Cyanobacteriota</taxon>
        <taxon>Cyanophyceae</taxon>
        <taxon>Oscillatoriophycideae</taxon>
        <taxon>Oscillatoriales</taxon>
        <taxon>Sirenicapillariaceae</taxon>
        <taxon>Limnospira</taxon>
    </lineage>
</organism>
<keyword evidence="6" id="KW-0963">Cytoplasm</keyword>
<comment type="similarity">
    <text evidence="6">Belongs to the tRNA(Ile)-lysidine synthase family.</text>
</comment>
<dbReference type="Pfam" id="PF01171">
    <property type="entry name" value="ATP_bind_3"/>
    <property type="match status" value="1"/>
</dbReference>
<evidence type="ECO:0000313" key="8">
    <source>
        <dbReference type="EMBL" id="GCE94509.1"/>
    </source>
</evidence>
<evidence type="ECO:0000259" key="7">
    <source>
        <dbReference type="Pfam" id="PF01171"/>
    </source>
</evidence>
<dbReference type="Gene3D" id="3.40.50.620">
    <property type="entry name" value="HUPs"/>
    <property type="match status" value="1"/>
</dbReference>
<dbReference type="InterPro" id="IPR011063">
    <property type="entry name" value="TilS/TtcA_N"/>
</dbReference>
<dbReference type="Gene3D" id="1.20.59.20">
    <property type="match status" value="1"/>
</dbReference>
<sequence length="344" mass="39295">MASQTPWTDVHAKVHRSLRSRNLLPCGEALLVAVSGGQDSMCLIRLLLDLQGKWNWRMAIAHCDHQWRRDSVANADYIEELGKIWQVPCYRLTAPQIPKTEAAAREWRYQVLGEIAQTDNYGYVVTGHTKSDRAETLLYNLIRGSGADGLTSLVWSRPIFGRETETKPILVRPLLEITRQETGEFCQQRDLQIWEDSTNTDVSYARNRIRHQLIPELANKFNPKVEQALAQTAELLRADVEYLEQEADELYSLAMAPAPCNNSYGVNRHKLKSAPLALQRRVMRRFLEEVLRKGTNFEQVEKLTRLIYAPNRSQSDPFPGGAIAQVEGEWIWLKFPPQVGDEAN</sequence>
<keyword evidence="3 6" id="KW-0547">Nucleotide-binding</keyword>
<dbReference type="GeneID" id="301683405"/>
<evidence type="ECO:0000256" key="1">
    <source>
        <dbReference type="ARBA" id="ARBA00022598"/>
    </source>
</evidence>
<comment type="subcellular location">
    <subcellularLocation>
        <location evidence="6">Cytoplasm</location>
    </subcellularLocation>
</comment>
<evidence type="ECO:0000256" key="5">
    <source>
        <dbReference type="ARBA" id="ARBA00048539"/>
    </source>
</evidence>
<dbReference type="InterPro" id="IPR014729">
    <property type="entry name" value="Rossmann-like_a/b/a_fold"/>
</dbReference>
<feature type="binding site" evidence="6">
    <location>
        <begin position="35"/>
        <end position="40"/>
    </location>
    <ligand>
        <name>ATP</name>
        <dbReference type="ChEBI" id="CHEBI:30616"/>
    </ligand>
</feature>
<proteinExistence type="inferred from homology"/>
<evidence type="ECO:0000313" key="9">
    <source>
        <dbReference type="Proteomes" id="UP000326169"/>
    </source>
</evidence>
<comment type="function">
    <text evidence="6">Ligates lysine onto the cytidine present at position 34 of the AUA codon-specific tRNA(Ile) that contains the anticodon CAU, in an ATP-dependent manner. Cytidine is converted to lysidine, thus changing the amino acid specificity of the tRNA from methionine to isoleucine.</text>
</comment>
<keyword evidence="9" id="KW-1185">Reference proteome</keyword>